<evidence type="ECO:0000256" key="9">
    <source>
        <dbReference type="PIRNR" id="PIRNR005508"/>
    </source>
</evidence>
<comment type="caution">
    <text evidence="12">The sequence shown here is derived from an EMBL/GenBank/DDBJ whole genome shotgun (WGS) entry which is preliminary data.</text>
</comment>
<dbReference type="GO" id="GO:0046685">
    <property type="term" value="P:response to arsenic-containing substance"/>
    <property type="evidence" value="ECO:0007669"/>
    <property type="project" value="UniProtKB-KW"/>
</dbReference>
<evidence type="ECO:0000256" key="3">
    <source>
        <dbReference type="ARBA" id="ARBA00022448"/>
    </source>
</evidence>
<keyword evidence="5 9" id="KW-0812">Transmembrane</keyword>
<dbReference type="PANTHER" id="PTHR43057">
    <property type="entry name" value="ARSENITE EFFLUX TRANSPORTER"/>
    <property type="match status" value="1"/>
</dbReference>
<evidence type="ECO:0000256" key="11">
    <source>
        <dbReference type="SAM" id="Phobius"/>
    </source>
</evidence>
<evidence type="ECO:0000313" key="13">
    <source>
        <dbReference type="Proteomes" id="UP001209570"/>
    </source>
</evidence>
<dbReference type="GO" id="GO:0015105">
    <property type="term" value="F:arsenite transmembrane transporter activity"/>
    <property type="evidence" value="ECO:0007669"/>
    <property type="project" value="TreeGrafter"/>
</dbReference>
<keyword evidence="4 9" id="KW-1003">Cell membrane</keyword>
<dbReference type="InterPro" id="IPR004706">
    <property type="entry name" value="Arsenical-R_Acr3"/>
</dbReference>
<keyword evidence="13" id="KW-1185">Reference proteome</keyword>
<evidence type="ECO:0008006" key="14">
    <source>
        <dbReference type="Google" id="ProtNLM"/>
    </source>
</evidence>
<evidence type="ECO:0000256" key="10">
    <source>
        <dbReference type="SAM" id="MobiDB-lite"/>
    </source>
</evidence>
<dbReference type="PANTHER" id="PTHR43057:SF1">
    <property type="entry name" value="ARSENICAL-RESISTANCE PROTEIN 3"/>
    <property type="match status" value="1"/>
</dbReference>
<feature type="transmembrane region" description="Helical" evidence="11">
    <location>
        <begin position="81"/>
        <end position="105"/>
    </location>
</feature>
<keyword evidence="6" id="KW-0059">Arsenical resistance</keyword>
<comment type="subcellular location">
    <subcellularLocation>
        <location evidence="1 9">Cell membrane</location>
        <topology evidence="1 9">Multi-pass membrane protein</topology>
    </subcellularLocation>
</comment>
<protein>
    <recommendedName>
        <fullName evidence="14">Arsenical-resistance protein</fullName>
    </recommendedName>
</protein>
<evidence type="ECO:0000256" key="2">
    <source>
        <dbReference type="ARBA" id="ARBA00010110"/>
    </source>
</evidence>
<name>A0AAD5LBE8_PYTIN</name>
<feature type="transmembrane region" description="Helical" evidence="11">
    <location>
        <begin position="255"/>
        <end position="280"/>
    </location>
</feature>
<sequence>MRDSLVNRLSVLDRFLSLWIAMAAALGLALGRLDAVQDFIDATTIRGTNVLVAVGLVVMMYPPLAKVRWNIVHRVLSDWRLLLLTTLQNWVLGPFAMYLLAAAFFPHDAGFMTGLSLVGCARCIAMVVVWNALAGGDDEYCAAIVAVNSLLTIALYSPYATLFLNELPDAMGIRTYAVSVSMGEVAKNVAIYMGIPFVLGIATWYVLSQKWKGETWYHMVFTPRIGVFTLIALLFTIVVLFTTQSTRITSQLGKVLYAAVPLLLYFLFMFIASFLLSAWLGGSYAQCVTLSFTAASNNFELALAVAIATFGLDSDPALMSVVGALIEIPTMLALVYLAFWFQSHMRFQREDDQPKTETSDDVESAVASSSPASPAAVPSPQYAKMTDVV</sequence>
<feature type="transmembrane region" description="Helical" evidence="11">
    <location>
        <begin position="219"/>
        <end position="243"/>
    </location>
</feature>
<feature type="transmembrane region" description="Helical" evidence="11">
    <location>
        <begin position="189"/>
        <end position="207"/>
    </location>
</feature>
<feature type="region of interest" description="Disordered" evidence="10">
    <location>
        <begin position="351"/>
        <end position="389"/>
    </location>
</feature>
<evidence type="ECO:0000256" key="8">
    <source>
        <dbReference type="ARBA" id="ARBA00023136"/>
    </source>
</evidence>
<dbReference type="GO" id="GO:0015297">
    <property type="term" value="F:antiporter activity"/>
    <property type="evidence" value="ECO:0007669"/>
    <property type="project" value="UniProtKB-UniRule"/>
</dbReference>
<keyword evidence="3 9" id="KW-0813">Transport</keyword>
<keyword evidence="8 9" id="KW-0472">Membrane</keyword>
<dbReference type="InterPro" id="IPR002657">
    <property type="entry name" value="BilAc:Na_symport/Acr3"/>
</dbReference>
<feature type="transmembrane region" description="Helical" evidence="11">
    <location>
        <begin position="287"/>
        <end position="311"/>
    </location>
</feature>
<dbReference type="InterPro" id="IPR038770">
    <property type="entry name" value="Na+/solute_symporter_sf"/>
</dbReference>
<dbReference type="NCBIfam" id="TIGR00832">
    <property type="entry name" value="acr3"/>
    <property type="match status" value="1"/>
</dbReference>
<dbReference type="EMBL" id="JAKCXM010000542">
    <property type="protein sequence ID" value="KAJ0393013.1"/>
    <property type="molecule type" value="Genomic_DNA"/>
</dbReference>
<evidence type="ECO:0000313" key="12">
    <source>
        <dbReference type="EMBL" id="KAJ0393013.1"/>
    </source>
</evidence>
<dbReference type="Gene3D" id="1.20.1530.20">
    <property type="match status" value="1"/>
</dbReference>
<dbReference type="AlphaFoldDB" id="A0AAD5LBE8"/>
<feature type="transmembrane region" description="Helical" evidence="11">
    <location>
        <begin position="317"/>
        <end position="339"/>
    </location>
</feature>
<feature type="transmembrane region" description="Helical" evidence="11">
    <location>
        <begin position="140"/>
        <end position="159"/>
    </location>
</feature>
<gene>
    <name evidence="12" type="ORF">P43SY_005896</name>
</gene>
<reference evidence="12" key="1">
    <citation type="submission" date="2021-12" db="EMBL/GenBank/DDBJ databases">
        <title>Prjna785345.</title>
        <authorList>
            <person name="Rujirawat T."/>
            <person name="Krajaejun T."/>
        </authorList>
    </citation>
    <scope>NUCLEOTIDE SEQUENCE</scope>
    <source>
        <strain evidence="12">Pi057C3</strain>
    </source>
</reference>
<dbReference type="Pfam" id="PF01758">
    <property type="entry name" value="SBF"/>
    <property type="match status" value="1"/>
</dbReference>
<organism evidence="12 13">
    <name type="scientific">Pythium insidiosum</name>
    <name type="common">Pythiosis disease agent</name>
    <dbReference type="NCBI Taxonomy" id="114742"/>
    <lineage>
        <taxon>Eukaryota</taxon>
        <taxon>Sar</taxon>
        <taxon>Stramenopiles</taxon>
        <taxon>Oomycota</taxon>
        <taxon>Peronosporomycetes</taxon>
        <taxon>Pythiales</taxon>
        <taxon>Pythiaceae</taxon>
        <taxon>Pythium</taxon>
    </lineage>
</organism>
<feature type="transmembrane region" description="Helical" evidence="11">
    <location>
        <begin position="50"/>
        <end position="69"/>
    </location>
</feature>
<keyword evidence="7 9" id="KW-1133">Transmembrane helix</keyword>
<feature type="transmembrane region" description="Helical" evidence="11">
    <location>
        <begin position="111"/>
        <end position="133"/>
    </location>
</feature>
<dbReference type="PIRSF" id="PIRSF005508">
    <property type="entry name" value="Acr3"/>
    <property type="match status" value="1"/>
</dbReference>
<evidence type="ECO:0000256" key="4">
    <source>
        <dbReference type="ARBA" id="ARBA00022475"/>
    </source>
</evidence>
<dbReference type="GO" id="GO:0015104">
    <property type="term" value="F:antimonite transmembrane transporter activity"/>
    <property type="evidence" value="ECO:0007669"/>
    <property type="project" value="TreeGrafter"/>
</dbReference>
<dbReference type="GO" id="GO:0005886">
    <property type="term" value="C:plasma membrane"/>
    <property type="evidence" value="ECO:0007669"/>
    <property type="project" value="UniProtKB-SubCell"/>
</dbReference>
<evidence type="ECO:0000256" key="5">
    <source>
        <dbReference type="ARBA" id="ARBA00022692"/>
    </source>
</evidence>
<evidence type="ECO:0000256" key="7">
    <source>
        <dbReference type="ARBA" id="ARBA00022989"/>
    </source>
</evidence>
<feature type="compositionally biased region" description="Low complexity" evidence="10">
    <location>
        <begin position="364"/>
        <end position="380"/>
    </location>
</feature>
<comment type="similarity">
    <text evidence="2 9">Belongs to the arsenical resistance-3 (ACR3) (TC 2.A.59) family.</text>
</comment>
<evidence type="ECO:0000256" key="1">
    <source>
        <dbReference type="ARBA" id="ARBA00004651"/>
    </source>
</evidence>
<dbReference type="FunFam" id="1.20.1530.20:FF:000009">
    <property type="entry name" value="Arsenite transporter, ACR3 family"/>
    <property type="match status" value="1"/>
</dbReference>
<dbReference type="Proteomes" id="UP001209570">
    <property type="component" value="Unassembled WGS sequence"/>
</dbReference>
<proteinExistence type="inferred from homology"/>
<accession>A0AAD5LBE8</accession>
<evidence type="ECO:0000256" key="6">
    <source>
        <dbReference type="ARBA" id="ARBA00022849"/>
    </source>
</evidence>
<feature type="transmembrane region" description="Helical" evidence="11">
    <location>
        <begin position="12"/>
        <end position="30"/>
    </location>
</feature>